<keyword evidence="2" id="KW-1185">Reference proteome</keyword>
<organism evidence="1 2">
    <name type="scientific">Alteraurantiacibacter aquimixticola</name>
    <dbReference type="NCBI Taxonomy" id="2489173"/>
    <lineage>
        <taxon>Bacteria</taxon>
        <taxon>Pseudomonadati</taxon>
        <taxon>Pseudomonadota</taxon>
        <taxon>Alphaproteobacteria</taxon>
        <taxon>Sphingomonadales</taxon>
        <taxon>Erythrobacteraceae</taxon>
        <taxon>Alteraurantiacibacter</taxon>
    </lineage>
</organism>
<name>A0A4T3F310_9SPHN</name>
<reference evidence="1 2" key="1">
    <citation type="submission" date="2019-04" db="EMBL/GenBank/DDBJ databases">
        <title>Altererythrobacter aquimixticola sp. nov., isolated from sediment of junction between the ocean and a freshwater spring.</title>
        <authorList>
            <person name="Yoon J.-H."/>
        </authorList>
    </citation>
    <scope>NUCLEOTIDE SEQUENCE [LARGE SCALE GENOMIC DNA]</scope>
    <source>
        <strain evidence="1 2">SSKS-13</strain>
    </source>
</reference>
<evidence type="ECO:0000313" key="2">
    <source>
        <dbReference type="Proteomes" id="UP000309389"/>
    </source>
</evidence>
<accession>A0A4T3F310</accession>
<dbReference type="Proteomes" id="UP000309389">
    <property type="component" value="Unassembled WGS sequence"/>
</dbReference>
<dbReference type="AlphaFoldDB" id="A0A4T3F310"/>
<gene>
    <name evidence="1" type="ORF">E5222_10625</name>
</gene>
<evidence type="ECO:0000313" key="1">
    <source>
        <dbReference type="EMBL" id="TIX50695.1"/>
    </source>
</evidence>
<dbReference type="RefSeq" id="WP_136693715.1">
    <property type="nucleotide sequence ID" value="NZ_SSHH01000002.1"/>
</dbReference>
<sequence length="131" mass="14688">MNYLLKQKLVWGGNCRICNAGQPANNVFHIRTKRFSDLKPQAGQKPNMLFTIASAQQVRFADGKKCHFCILQKQSGNWPERCFSIPEAIFVAQLAKQAPPRGARNRHVAFIQAACRIHTRIANSGVAAWVL</sequence>
<dbReference type="EMBL" id="SSHH01000002">
    <property type="protein sequence ID" value="TIX50695.1"/>
    <property type="molecule type" value="Genomic_DNA"/>
</dbReference>
<protein>
    <submittedName>
        <fullName evidence="1">Uncharacterized protein</fullName>
    </submittedName>
</protein>
<comment type="caution">
    <text evidence="1">The sequence shown here is derived from an EMBL/GenBank/DDBJ whole genome shotgun (WGS) entry which is preliminary data.</text>
</comment>
<proteinExistence type="predicted"/>